<dbReference type="Gene3D" id="3.40.190.10">
    <property type="entry name" value="Periplasmic binding protein-like II"/>
    <property type="match status" value="1"/>
</dbReference>
<dbReference type="SUPFAM" id="SSF53850">
    <property type="entry name" value="Periplasmic binding protein-like II"/>
    <property type="match status" value="1"/>
</dbReference>
<sequence length="329" mass="34784">MTSRRSLLIAGVAGILALSGAMTLATAPAGAAWPNDKPIEMIVAYPAGGGTDIGARTLQVFLEKYLKASVVVVNRPGAGGEVGFTALALAKPDGYTIGMINSPAALTVPIERKARYKLEDFEPIANIVDDYSALSVHVDSPYKTVADLVAFAKANPGAVTIASTGIGSDDHLGIIYLEKASGAKFTHVPFPGTAPARTALLGRHITAAALNIGEVTAFSGDAAKLRVLGIMAAKRWTDRPDAPTFREQGFEVIMSSQRGLAAPKGTPKEIIDRIAAAVAQTMKDPDFIEKARQQVLPLDYKAAADWSAELTKADAQYREVWQATPWQAK</sequence>
<dbReference type="EMBL" id="RJKX01000011">
    <property type="protein sequence ID" value="ROQ01859.1"/>
    <property type="molecule type" value="Genomic_DNA"/>
</dbReference>
<proteinExistence type="inferred from homology"/>
<dbReference type="PANTHER" id="PTHR42928">
    <property type="entry name" value="TRICARBOXYLATE-BINDING PROTEIN"/>
    <property type="match status" value="1"/>
</dbReference>
<dbReference type="PANTHER" id="PTHR42928:SF5">
    <property type="entry name" value="BLR1237 PROTEIN"/>
    <property type="match status" value="1"/>
</dbReference>
<dbReference type="AlphaFoldDB" id="A0A3N1MEY5"/>
<dbReference type="Pfam" id="PF03401">
    <property type="entry name" value="TctC"/>
    <property type="match status" value="1"/>
</dbReference>
<dbReference type="Gene3D" id="3.40.190.150">
    <property type="entry name" value="Bordetella uptake gene, domain 1"/>
    <property type="match status" value="1"/>
</dbReference>
<dbReference type="PROSITE" id="PS51318">
    <property type="entry name" value="TAT"/>
    <property type="match status" value="1"/>
</dbReference>
<dbReference type="Proteomes" id="UP000278222">
    <property type="component" value="Unassembled WGS sequence"/>
</dbReference>
<evidence type="ECO:0000256" key="1">
    <source>
        <dbReference type="ARBA" id="ARBA00006987"/>
    </source>
</evidence>
<name>A0A3N1MEY5_9PROT</name>
<dbReference type="InterPro" id="IPR042100">
    <property type="entry name" value="Bug_dom1"/>
</dbReference>
<comment type="similarity">
    <text evidence="1">Belongs to the UPF0065 (bug) family.</text>
</comment>
<protein>
    <submittedName>
        <fullName evidence="3">Tripartite-type tricarboxylate transporter receptor subunit TctC</fullName>
    </submittedName>
</protein>
<dbReference type="InterPro" id="IPR006311">
    <property type="entry name" value="TAT_signal"/>
</dbReference>
<accession>A0A3N1MEY5</accession>
<evidence type="ECO:0000256" key="2">
    <source>
        <dbReference type="SAM" id="SignalP"/>
    </source>
</evidence>
<keyword evidence="3" id="KW-0675">Receptor</keyword>
<dbReference type="RefSeq" id="WP_197735632.1">
    <property type="nucleotide sequence ID" value="NZ_AP019700.1"/>
</dbReference>
<feature type="signal peptide" evidence="2">
    <location>
        <begin position="1"/>
        <end position="31"/>
    </location>
</feature>
<reference evidence="3 4" key="1">
    <citation type="submission" date="2018-11" db="EMBL/GenBank/DDBJ databases">
        <title>Genomic Encyclopedia of Type Strains, Phase IV (KMG-IV): sequencing the most valuable type-strain genomes for metagenomic binning, comparative biology and taxonomic classification.</title>
        <authorList>
            <person name="Goeker M."/>
        </authorList>
    </citation>
    <scope>NUCLEOTIDE SEQUENCE [LARGE SCALE GENOMIC DNA]</scope>
    <source>
        <strain evidence="3 4">DSM 5900</strain>
    </source>
</reference>
<comment type="caution">
    <text evidence="3">The sequence shown here is derived from an EMBL/GenBank/DDBJ whole genome shotgun (WGS) entry which is preliminary data.</text>
</comment>
<feature type="chain" id="PRO_5017940094" evidence="2">
    <location>
        <begin position="32"/>
        <end position="329"/>
    </location>
</feature>
<evidence type="ECO:0000313" key="3">
    <source>
        <dbReference type="EMBL" id="ROQ01859.1"/>
    </source>
</evidence>
<organism evidence="3 4">
    <name type="scientific">Stella humosa</name>
    <dbReference type="NCBI Taxonomy" id="94"/>
    <lineage>
        <taxon>Bacteria</taxon>
        <taxon>Pseudomonadati</taxon>
        <taxon>Pseudomonadota</taxon>
        <taxon>Alphaproteobacteria</taxon>
        <taxon>Rhodospirillales</taxon>
        <taxon>Stellaceae</taxon>
        <taxon>Stella</taxon>
    </lineage>
</organism>
<dbReference type="InterPro" id="IPR005064">
    <property type="entry name" value="BUG"/>
</dbReference>
<keyword evidence="4" id="KW-1185">Reference proteome</keyword>
<keyword evidence="2" id="KW-0732">Signal</keyword>
<gene>
    <name evidence="3" type="ORF">EDC65_1046</name>
</gene>
<dbReference type="CDD" id="cd07012">
    <property type="entry name" value="PBP2_Bug_TTT"/>
    <property type="match status" value="1"/>
</dbReference>
<dbReference type="PIRSF" id="PIRSF017082">
    <property type="entry name" value="YflP"/>
    <property type="match status" value="1"/>
</dbReference>
<evidence type="ECO:0000313" key="4">
    <source>
        <dbReference type="Proteomes" id="UP000278222"/>
    </source>
</evidence>